<comment type="subcellular location">
    <subcellularLocation>
        <location evidence="1">Nucleus</location>
    </subcellularLocation>
</comment>
<evidence type="ECO:0000313" key="8">
    <source>
        <dbReference type="Proteomes" id="UP000825935"/>
    </source>
</evidence>
<evidence type="ECO:0000256" key="3">
    <source>
        <dbReference type="ARBA" id="ARBA00023242"/>
    </source>
</evidence>
<feature type="coiled-coil region" evidence="4">
    <location>
        <begin position="486"/>
        <end position="513"/>
    </location>
</feature>
<protein>
    <recommendedName>
        <fullName evidence="6">GCF C-terminal domain-containing protein</fullName>
    </recommendedName>
</protein>
<dbReference type="InterPro" id="IPR022783">
    <property type="entry name" value="GCFC_dom"/>
</dbReference>
<evidence type="ECO:0000259" key="6">
    <source>
        <dbReference type="Pfam" id="PF07842"/>
    </source>
</evidence>
<dbReference type="OMA" id="MKNICLW"/>
<dbReference type="AlphaFoldDB" id="A0A8T2Q9M4"/>
<feature type="region of interest" description="Disordered" evidence="5">
    <location>
        <begin position="319"/>
        <end position="338"/>
    </location>
</feature>
<evidence type="ECO:0000256" key="5">
    <source>
        <dbReference type="SAM" id="MobiDB-lite"/>
    </source>
</evidence>
<dbReference type="Proteomes" id="UP000825935">
    <property type="component" value="Chromosome 36"/>
</dbReference>
<reference evidence="7" key="1">
    <citation type="submission" date="2021-08" db="EMBL/GenBank/DDBJ databases">
        <title>WGS assembly of Ceratopteris richardii.</title>
        <authorList>
            <person name="Marchant D.B."/>
            <person name="Chen G."/>
            <person name="Jenkins J."/>
            <person name="Shu S."/>
            <person name="Leebens-Mack J."/>
            <person name="Grimwood J."/>
            <person name="Schmutz J."/>
            <person name="Soltis P."/>
            <person name="Soltis D."/>
            <person name="Chen Z.-H."/>
        </authorList>
    </citation>
    <scope>NUCLEOTIDE SEQUENCE</scope>
    <source>
        <strain evidence="7">Whitten #5841</strain>
        <tissue evidence="7">Leaf</tissue>
    </source>
</reference>
<comment type="caution">
    <text evidence="7">The sequence shown here is derived from an EMBL/GenBank/DDBJ whole genome shotgun (WGS) entry which is preliminary data.</text>
</comment>
<dbReference type="PANTHER" id="PTHR12214">
    <property type="entry name" value="GC-RICH SEQUENCE DNA-BINDING FACTOR"/>
    <property type="match status" value="1"/>
</dbReference>
<dbReference type="OrthoDB" id="429427at2759"/>
<feature type="region of interest" description="Disordered" evidence="5">
    <location>
        <begin position="1"/>
        <end position="130"/>
    </location>
</feature>
<evidence type="ECO:0000256" key="1">
    <source>
        <dbReference type="ARBA" id="ARBA00004123"/>
    </source>
</evidence>
<dbReference type="GO" id="GO:0071008">
    <property type="term" value="C:U2-type post-mRNA release spliceosomal complex"/>
    <property type="evidence" value="ECO:0007669"/>
    <property type="project" value="InterPro"/>
</dbReference>
<dbReference type="PANTHER" id="PTHR12214:SF0">
    <property type="entry name" value="LD29489P"/>
    <property type="match status" value="1"/>
</dbReference>
<feature type="domain" description="GCF C-terminal" evidence="6">
    <location>
        <begin position="652"/>
        <end position="855"/>
    </location>
</feature>
<keyword evidence="8" id="KW-1185">Reference proteome</keyword>
<evidence type="ECO:0000256" key="2">
    <source>
        <dbReference type="ARBA" id="ARBA00010801"/>
    </source>
</evidence>
<organism evidence="7 8">
    <name type="scientific">Ceratopteris richardii</name>
    <name type="common">Triangle waterfern</name>
    <dbReference type="NCBI Taxonomy" id="49495"/>
    <lineage>
        <taxon>Eukaryota</taxon>
        <taxon>Viridiplantae</taxon>
        <taxon>Streptophyta</taxon>
        <taxon>Embryophyta</taxon>
        <taxon>Tracheophyta</taxon>
        <taxon>Polypodiopsida</taxon>
        <taxon>Polypodiidae</taxon>
        <taxon>Polypodiales</taxon>
        <taxon>Pteridineae</taxon>
        <taxon>Pteridaceae</taxon>
        <taxon>Parkerioideae</taxon>
        <taxon>Ceratopteris</taxon>
    </lineage>
</organism>
<proteinExistence type="inferred from homology"/>
<sequence length="957" mass="105758">MVKAKNFRRRTDDEEEEEPAATQTSLLHSAPAKGGNKKEKAQKSTSKKQSSGPKLLSFAEDEDGADVISKSVSTKKEKPALVSFDTEDEAFKPKKKAPGGFGASQASGPKLSSGKDKVPAPYSNLQPQAGEYTKEKLMELQKNTIRLGGAKPSTVQETKPSEPVIVLKGQVKPVTSTTVVTEREAFKANDGKLMASMVHDARDRIKLETDDAENRLGLMGIGSGAGSGGVTHIPDAAAIAAAKAKRERLRQAQALPDYIPVGNSDSLDLRVKARDTTTLERVDDSSSDDDREAQTRIAMMGELPNEKIKAGVFESLEEKAEDISLSGQREDDEEDEERRWEEEQLRKGFGKRVDDSAAWPSTMPLATRQEVPHSEGYFASGLVTAPLPSSAWGFGSSQNMQSMSISQRAKAVLGTLYETLRRTRETHDWTKAELQKTEDNLSSSLQNISTLEESLVKAGDKYVYMQELRDYLAVLCDFLKSKAPLIEELEEHMQRLHEERATAVNERRSADNDDEMLEVKSAVNAAMSALSKGASASVAASAAASAAANAISDRDGSNLPQLDEFGRDLNLQKRIELKQRAQARERRRARAAKRRIESFSQGDGTFGDLIEGEVTSEESESEERAFRSGCAEVLETADRIFNDAAEDFSQLSVVKEKLESWKRLYSSTYRDAYVSLSAPALFAPYVRLELLKWDPLYSDADFDSMRWHSTLFDYGMPENGVDVSVEDADVDLVPKLVEKVALPLLHHEIAHCWDILSSKSTNNAVAAVKIVLNYIPPSSDALQDLLAAVRSHLFKAIEDLEVPSWSHQVMKIVPQAAPIAAYKFGTAVRLLKNIVCWKDVLAMPLLERLALEDLLCAKMIPHLRSLLHSPYDAISRTERVVKVLASVWVSSSVASRPKLQPFIDFLSSIGREIEKRKGVGADDTLGLVRRLIRMLVELNEYDRARSLSKAFQLREAL</sequence>
<dbReference type="InterPro" id="IPR012890">
    <property type="entry name" value="GCFC2-like"/>
</dbReference>
<accession>A0A8T2Q9M4</accession>
<gene>
    <name evidence="7" type="ORF">KP509_36G009600</name>
</gene>
<dbReference type="GO" id="GO:0000390">
    <property type="term" value="P:spliceosomal complex disassembly"/>
    <property type="evidence" value="ECO:0007669"/>
    <property type="project" value="InterPro"/>
</dbReference>
<dbReference type="GO" id="GO:0003677">
    <property type="term" value="F:DNA binding"/>
    <property type="evidence" value="ECO:0007669"/>
    <property type="project" value="InterPro"/>
</dbReference>
<evidence type="ECO:0000313" key="7">
    <source>
        <dbReference type="EMBL" id="KAH7280692.1"/>
    </source>
</evidence>
<evidence type="ECO:0000256" key="4">
    <source>
        <dbReference type="SAM" id="Coils"/>
    </source>
</evidence>
<keyword evidence="3" id="KW-0539">Nucleus</keyword>
<keyword evidence="4" id="KW-0175">Coiled coil</keyword>
<name>A0A8T2Q9M4_CERRI</name>
<dbReference type="InterPro" id="IPR028211">
    <property type="entry name" value="Ntr2"/>
</dbReference>
<dbReference type="Pfam" id="PF07842">
    <property type="entry name" value="GCFC"/>
    <property type="match status" value="1"/>
</dbReference>
<dbReference type="Pfam" id="PF15458">
    <property type="entry name" value="NTR2"/>
    <property type="match status" value="1"/>
</dbReference>
<feature type="compositionally biased region" description="Low complexity" evidence="5">
    <location>
        <begin position="43"/>
        <end position="54"/>
    </location>
</feature>
<comment type="similarity">
    <text evidence="2">Belongs to the GCF family.</text>
</comment>
<dbReference type="EMBL" id="CM035441">
    <property type="protein sequence ID" value="KAH7280692.1"/>
    <property type="molecule type" value="Genomic_DNA"/>
</dbReference>